<dbReference type="InterPro" id="IPR036390">
    <property type="entry name" value="WH_DNA-bd_sf"/>
</dbReference>
<evidence type="ECO:0000256" key="1">
    <source>
        <dbReference type="ARBA" id="ARBA00023015"/>
    </source>
</evidence>
<sequence>MSVQLEVDLASGVPVYEQVRAQVVAHVAAGRLSPGDRLPTIRALATDLGVAPGTVARAFRELEAAGVVVTRRRAGTQVAAGAAPADAAPRAAALAYADVARAAGLTPDEALDLVRGALLAPTAPRDPGGR</sequence>
<keyword evidence="1" id="KW-0805">Transcription regulation</keyword>
<dbReference type="SUPFAM" id="SSF46785">
    <property type="entry name" value="Winged helix' DNA-binding domain"/>
    <property type="match status" value="1"/>
</dbReference>
<keyword evidence="6" id="KW-1185">Reference proteome</keyword>
<keyword evidence="2" id="KW-0238">DNA-binding</keyword>
<evidence type="ECO:0000256" key="3">
    <source>
        <dbReference type="ARBA" id="ARBA00023163"/>
    </source>
</evidence>
<proteinExistence type="predicted"/>
<evidence type="ECO:0000259" key="4">
    <source>
        <dbReference type="PROSITE" id="PS50949"/>
    </source>
</evidence>
<keyword evidence="3" id="KW-0804">Transcription</keyword>
<dbReference type="CDD" id="cd07377">
    <property type="entry name" value="WHTH_GntR"/>
    <property type="match status" value="1"/>
</dbReference>
<name>A0A4P7SJU1_9CELL</name>
<dbReference type="AlphaFoldDB" id="A0A4P7SJU1"/>
<dbReference type="GO" id="GO:0003700">
    <property type="term" value="F:DNA-binding transcription factor activity"/>
    <property type="evidence" value="ECO:0007669"/>
    <property type="project" value="InterPro"/>
</dbReference>
<dbReference type="Pfam" id="PF00392">
    <property type="entry name" value="GntR"/>
    <property type="match status" value="1"/>
</dbReference>
<evidence type="ECO:0000256" key="2">
    <source>
        <dbReference type="ARBA" id="ARBA00023125"/>
    </source>
</evidence>
<dbReference type="InterPro" id="IPR000524">
    <property type="entry name" value="Tscrpt_reg_HTH_GntR"/>
</dbReference>
<organism evidence="5 6">
    <name type="scientific">Cellulomonas shaoxiangyii</name>
    <dbReference type="NCBI Taxonomy" id="2566013"/>
    <lineage>
        <taxon>Bacteria</taxon>
        <taxon>Bacillati</taxon>
        <taxon>Actinomycetota</taxon>
        <taxon>Actinomycetes</taxon>
        <taxon>Micrococcales</taxon>
        <taxon>Cellulomonadaceae</taxon>
        <taxon>Cellulomonas</taxon>
    </lineage>
</organism>
<dbReference type="Proteomes" id="UP000296469">
    <property type="component" value="Chromosome"/>
</dbReference>
<gene>
    <name evidence="5" type="ORF">E5225_11530</name>
</gene>
<evidence type="ECO:0000313" key="6">
    <source>
        <dbReference type="Proteomes" id="UP000296469"/>
    </source>
</evidence>
<feature type="domain" description="HTH gntR-type" evidence="4">
    <location>
        <begin position="13"/>
        <end position="81"/>
    </location>
</feature>
<dbReference type="SMART" id="SM00345">
    <property type="entry name" value="HTH_GNTR"/>
    <property type="match status" value="1"/>
</dbReference>
<protein>
    <submittedName>
        <fullName evidence="5">GntR family transcriptional regulator</fullName>
    </submittedName>
</protein>
<dbReference type="OrthoDB" id="4307011at2"/>
<evidence type="ECO:0000313" key="5">
    <source>
        <dbReference type="EMBL" id="QCB94101.1"/>
    </source>
</evidence>
<dbReference type="KEGG" id="celz:E5225_11530"/>
<dbReference type="GO" id="GO:0003677">
    <property type="term" value="F:DNA binding"/>
    <property type="evidence" value="ECO:0007669"/>
    <property type="project" value="UniProtKB-KW"/>
</dbReference>
<accession>A0A4P7SJU1</accession>
<dbReference type="InterPro" id="IPR036388">
    <property type="entry name" value="WH-like_DNA-bd_sf"/>
</dbReference>
<dbReference type="PROSITE" id="PS50949">
    <property type="entry name" value="HTH_GNTR"/>
    <property type="match status" value="1"/>
</dbReference>
<reference evidence="5 6" key="1">
    <citation type="submission" date="2019-04" db="EMBL/GenBank/DDBJ databases">
        <title>Isolation and identification of Cellulomonas shaoxiangyii sp. Nov. isolated from feces of the Tibetan antelopes (Pantholops hodgsonii) in the Qinghai-Tibet plateau of China.</title>
        <authorList>
            <person name="Tian Z."/>
        </authorList>
    </citation>
    <scope>NUCLEOTIDE SEQUENCE [LARGE SCALE GENOMIC DNA]</scope>
    <source>
        <strain evidence="5 6">Z28</strain>
    </source>
</reference>
<dbReference type="RefSeq" id="WP_135973970.1">
    <property type="nucleotide sequence ID" value="NZ_CP039291.1"/>
</dbReference>
<dbReference type="PANTHER" id="PTHR38445:SF9">
    <property type="entry name" value="HTH-TYPE TRANSCRIPTIONAL REPRESSOR YTRA"/>
    <property type="match status" value="1"/>
</dbReference>
<dbReference type="PANTHER" id="PTHR38445">
    <property type="entry name" value="HTH-TYPE TRANSCRIPTIONAL REPRESSOR YTRA"/>
    <property type="match status" value="1"/>
</dbReference>
<dbReference type="Gene3D" id="1.10.10.10">
    <property type="entry name" value="Winged helix-like DNA-binding domain superfamily/Winged helix DNA-binding domain"/>
    <property type="match status" value="1"/>
</dbReference>
<dbReference type="EMBL" id="CP039291">
    <property type="protein sequence ID" value="QCB94101.1"/>
    <property type="molecule type" value="Genomic_DNA"/>
</dbReference>